<dbReference type="EMBL" id="CADCWE010000090">
    <property type="protein sequence ID" value="CAA9537176.1"/>
    <property type="molecule type" value="Genomic_DNA"/>
</dbReference>
<gene>
    <name evidence="2" type="ORF">AVDCRST_MAG73-1446</name>
</gene>
<keyword evidence="2" id="KW-0418">Kinase</keyword>
<feature type="non-terminal residue" evidence="2">
    <location>
        <position position="1"/>
    </location>
</feature>
<feature type="compositionally biased region" description="Basic and acidic residues" evidence="1">
    <location>
        <begin position="160"/>
        <end position="187"/>
    </location>
</feature>
<accession>A0A6J4U098</accession>
<evidence type="ECO:0000256" key="1">
    <source>
        <dbReference type="SAM" id="MobiDB-lite"/>
    </source>
</evidence>
<feature type="compositionally biased region" description="Basic and acidic residues" evidence="1">
    <location>
        <begin position="21"/>
        <end position="31"/>
    </location>
</feature>
<evidence type="ECO:0000313" key="2">
    <source>
        <dbReference type="EMBL" id="CAA9537176.1"/>
    </source>
</evidence>
<dbReference type="EC" id="4.1.1.49" evidence="2"/>
<dbReference type="GO" id="GO:0004612">
    <property type="term" value="F:phosphoenolpyruvate carboxykinase (ATP) activity"/>
    <property type="evidence" value="ECO:0007669"/>
    <property type="project" value="UniProtKB-EC"/>
</dbReference>
<organism evidence="2">
    <name type="scientific">uncultured Thermomicrobiales bacterium</name>
    <dbReference type="NCBI Taxonomy" id="1645740"/>
    <lineage>
        <taxon>Bacteria</taxon>
        <taxon>Pseudomonadati</taxon>
        <taxon>Thermomicrobiota</taxon>
        <taxon>Thermomicrobia</taxon>
        <taxon>Thermomicrobiales</taxon>
        <taxon>environmental samples</taxon>
    </lineage>
</organism>
<keyword evidence="2" id="KW-0808">Transferase</keyword>
<feature type="region of interest" description="Disordered" evidence="1">
    <location>
        <begin position="1"/>
        <end position="50"/>
    </location>
</feature>
<reference evidence="2" key="1">
    <citation type="submission" date="2020-02" db="EMBL/GenBank/DDBJ databases">
        <authorList>
            <person name="Meier V. D."/>
        </authorList>
    </citation>
    <scope>NUCLEOTIDE SEQUENCE</scope>
    <source>
        <strain evidence="2">AVDCRST_MAG73</strain>
    </source>
</reference>
<feature type="compositionally biased region" description="Low complexity" evidence="1">
    <location>
        <begin position="96"/>
        <end position="111"/>
    </location>
</feature>
<sequence length="282" mass="30696">AHRVGRAGGGTERGPGATIRSDGRHARESRCRGPCRGGHPSRGGALDGLPCRRRHDRGAHGAVAPRHVFGAGWVNGRRRLVGRNQSARRPVPVRPPARAGRALSGRSRGVRPGSDRLRRSDPPGADAGRLGAGQGGALRAQPLHRAAPGGTDGGRGAATGRDHLARPELGRRSSSRRDTTRHGDPGRRRTGTGRDRRHGLRGRDQKGRFWVVAAVLAKPGRRHHALRGQRRRRRGNRALLRAFGNRQDHPLDRPDADPDRRRRAWMDRARELQLQGGCSAKV</sequence>
<dbReference type="AlphaFoldDB" id="A0A6J4U098"/>
<keyword evidence="2" id="KW-0456">Lyase</keyword>
<protein>
    <submittedName>
        <fullName evidence="2">Phosphoenolpyruvate carboxykinase [ATP]</fullName>
        <ecNumber evidence="2">4.1.1.49</ecNumber>
    </submittedName>
</protein>
<dbReference type="GO" id="GO:0016301">
    <property type="term" value="F:kinase activity"/>
    <property type="evidence" value="ECO:0007669"/>
    <property type="project" value="UniProtKB-KW"/>
</dbReference>
<keyword evidence="2" id="KW-0670">Pyruvate</keyword>
<proteinExistence type="predicted"/>
<name>A0A6J4U098_9BACT</name>
<feature type="compositionally biased region" description="Basic residues" evidence="1">
    <location>
        <begin position="188"/>
        <end position="200"/>
    </location>
</feature>
<feature type="region of interest" description="Disordered" evidence="1">
    <location>
        <begin position="80"/>
        <end position="203"/>
    </location>
</feature>
<feature type="non-terminal residue" evidence="2">
    <location>
        <position position="282"/>
    </location>
</feature>
<feature type="compositionally biased region" description="Gly residues" evidence="1">
    <location>
        <begin position="1"/>
        <end position="13"/>
    </location>
</feature>